<accession>A0AAW1A5X4</accession>
<reference evidence="2 3" key="1">
    <citation type="submission" date="2024-05" db="EMBL/GenBank/DDBJ databases">
        <title>The nuclear and mitochondrial genome assemblies of Tetragonisca angustula (Apidae: Meliponini), a tiny yet remarkable pollinator in the Neotropics.</title>
        <authorList>
            <person name="Ferrari R."/>
            <person name="Ricardo P.C."/>
            <person name="Dias F.C."/>
            <person name="Araujo N.S."/>
            <person name="Soares D.O."/>
            <person name="Zhou Q.-S."/>
            <person name="Zhu C.-D."/>
            <person name="Coutinho L."/>
            <person name="Airas M.C."/>
            <person name="Batista T.M."/>
        </authorList>
    </citation>
    <scope>NUCLEOTIDE SEQUENCE [LARGE SCALE GENOMIC DNA]</scope>
    <source>
        <strain evidence="2">ASF017062</strain>
        <tissue evidence="2">Abdomen</tissue>
    </source>
</reference>
<dbReference type="EMBL" id="JAWNGG020000055">
    <property type="protein sequence ID" value="KAK9305192.1"/>
    <property type="molecule type" value="Genomic_DNA"/>
</dbReference>
<sequence>MRYTRRSLERLKIPEKFHCDTSKHDNVWYRNMEKFQFHSCVNYLSLCLAVNHATFIHSRATLPTTSDDITVKNERQDNENTDECQVNVTGARVPSRLRAPLTRPTGALSAPGLR</sequence>
<protein>
    <submittedName>
        <fullName evidence="2">Uncharacterized protein</fullName>
    </submittedName>
</protein>
<evidence type="ECO:0000313" key="3">
    <source>
        <dbReference type="Proteomes" id="UP001432146"/>
    </source>
</evidence>
<keyword evidence="3" id="KW-1185">Reference proteome</keyword>
<organism evidence="2 3">
    <name type="scientific">Tetragonisca angustula</name>
    <dbReference type="NCBI Taxonomy" id="166442"/>
    <lineage>
        <taxon>Eukaryota</taxon>
        <taxon>Metazoa</taxon>
        <taxon>Ecdysozoa</taxon>
        <taxon>Arthropoda</taxon>
        <taxon>Hexapoda</taxon>
        <taxon>Insecta</taxon>
        <taxon>Pterygota</taxon>
        <taxon>Neoptera</taxon>
        <taxon>Endopterygota</taxon>
        <taxon>Hymenoptera</taxon>
        <taxon>Apocrita</taxon>
        <taxon>Aculeata</taxon>
        <taxon>Apoidea</taxon>
        <taxon>Anthophila</taxon>
        <taxon>Apidae</taxon>
        <taxon>Tetragonisca</taxon>
    </lineage>
</organism>
<feature type="region of interest" description="Disordered" evidence="1">
    <location>
        <begin position="95"/>
        <end position="114"/>
    </location>
</feature>
<evidence type="ECO:0000313" key="2">
    <source>
        <dbReference type="EMBL" id="KAK9305192.1"/>
    </source>
</evidence>
<name>A0AAW1A5X4_9HYME</name>
<dbReference type="Proteomes" id="UP001432146">
    <property type="component" value="Unassembled WGS sequence"/>
</dbReference>
<dbReference type="AlphaFoldDB" id="A0AAW1A5X4"/>
<comment type="caution">
    <text evidence="2">The sequence shown here is derived from an EMBL/GenBank/DDBJ whole genome shotgun (WGS) entry which is preliminary data.</text>
</comment>
<proteinExistence type="predicted"/>
<evidence type="ECO:0000256" key="1">
    <source>
        <dbReference type="SAM" id="MobiDB-lite"/>
    </source>
</evidence>
<gene>
    <name evidence="2" type="ORF">QLX08_003706</name>
</gene>